<evidence type="ECO:0000313" key="2">
    <source>
        <dbReference type="Proteomes" id="UP001457282"/>
    </source>
</evidence>
<dbReference type="EMBL" id="JBEDUW010000279">
    <property type="protein sequence ID" value="KAK9901854.1"/>
    <property type="molecule type" value="Genomic_DNA"/>
</dbReference>
<accession>A0AAW1VI20</accession>
<gene>
    <name evidence="1" type="ORF">M0R45_001913</name>
</gene>
<keyword evidence="2" id="KW-1185">Reference proteome</keyword>
<organism evidence="1 2">
    <name type="scientific">Rubus argutus</name>
    <name type="common">Southern blackberry</name>
    <dbReference type="NCBI Taxonomy" id="59490"/>
    <lineage>
        <taxon>Eukaryota</taxon>
        <taxon>Viridiplantae</taxon>
        <taxon>Streptophyta</taxon>
        <taxon>Embryophyta</taxon>
        <taxon>Tracheophyta</taxon>
        <taxon>Spermatophyta</taxon>
        <taxon>Magnoliopsida</taxon>
        <taxon>eudicotyledons</taxon>
        <taxon>Gunneridae</taxon>
        <taxon>Pentapetalae</taxon>
        <taxon>rosids</taxon>
        <taxon>fabids</taxon>
        <taxon>Rosales</taxon>
        <taxon>Rosaceae</taxon>
        <taxon>Rosoideae</taxon>
        <taxon>Rosoideae incertae sedis</taxon>
        <taxon>Rubus</taxon>
    </lineage>
</organism>
<evidence type="ECO:0000313" key="1">
    <source>
        <dbReference type="EMBL" id="KAK9901854.1"/>
    </source>
</evidence>
<name>A0AAW1VI20_RUBAR</name>
<dbReference type="Proteomes" id="UP001457282">
    <property type="component" value="Unassembled WGS sequence"/>
</dbReference>
<comment type="caution">
    <text evidence="1">The sequence shown here is derived from an EMBL/GenBank/DDBJ whole genome shotgun (WGS) entry which is preliminary data.</text>
</comment>
<protein>
    <submittedName>
        <fullName evidence="1">Uncharacterized protein</fullName>
    </submittedName>
</protein>
<dbReference type="AlphaFoldDB" id="A0AAW1VI20"/>
<proteinExistence type="predicted"/>
<sequence length="84" mass="8577">MVVFSCGVPLESVFMGIVGSGIDSGGFADGLWLDEVDNASGLASCLEVGGDVGGLVSRLAAVSVVLDLPYVGILNPERYKCQSP</sequence>
<reference evidence="1 2" key="1">
    <citation type="journal article" date="2023" name="G3 (Bethesda)">
        <title>A chromosome-length genome assembly and annotation of blackberry (Rubus argutus, cv. 'Hillquist').</title>
        <authorList>
            <person name="Bruna T."/>
            <person name="Aryal R."/>
            <person name="Dudchenko O."/>
            <person name="Sargent D.J."/>
            <person name="Mead D."/>
            <person name="Buti M."/>
            <person name="Cavallini A."/>
            <person name="Hytonen T."/>
            <person name="Andres J."/>
            <person name="Pham M."/>
            <person name="Weisz D."/>
            <person name="Mascagni F."/>
            <person name="Usai G."/>
            <person name="Natali L."/>
            <person name="Bassil N."/>
            <person name="Fernandez G.E."/>
            <person name="Lomsadze A."/>
            <person name="Armour M."/>
            <person name="Olukolu B."/>
            <person name="Poorten T."/>
            <person name="Britton C."/>
            <person name="Davik J."/>
            <person name="Ashrafi H."/>
            <person name="Aiden E.L."/>
            <person name="Borodovsky M."/>
            <person name="Worthington M."/>
        </authorList>
    </citation>
    <scope>NUCLEOTIDE SEQUENCE [LARGE SCALE GENOMIC DNA]</scope>
    <source>
        <strain evidence="1">PI 553951</strain>
    </source>
</reference>